<sequence length="246" mass="26857">MISKEFIRVGIMLCQVFAVVEVLSGVHRVDGVNANTYIVDYVDGEKILIDTGMPRSIQKIEHYLSQIGLKPSDLKLAVLTHCHIDHVGCAAELGKRFGIKTLIGEEDSHYVTGERRLPPPKGLAGVGFRLFGAFLSFEPFKPHATLRDGESVGKLRIIHTPGHTPGSICVFDAETATLFSGDALLSSKGELKPPSPSFSLNHREAIHSLEKIMDLEVENLCPGHGEPLLGGVGRKLGLAYEKWKNL</sequence>
<dbReference type="InterPro" id="IPR001279">
    <property type="entry name" value="Metallo-B-lactamas"/>
</dbReference>
<dbReference type="InterPro" id="IPR036866">
    <property type="entry name" value="RibonucZ/Hydroxyglut_hydro"/>
</dbReference>
<dbReference type="SMART" id="SM00849">
    <property type="entry name" value="Lactamase_B"/>
    <property type="match status" value="1"/>
</dbReference>
<dbReference type="Gene3D" id="3.60.15.10">
    <property type="entry name" value="Ribonuclease Z/Hydroxyacylglutathione hydrolase-like"/>
    <property type="match status" value="1"/>
</dbReference>
<dbReference type="InterPro" id="IPR050855">
    <property type="entry name" value="NDM-1-like"/>
</dbReference>
<dbReference type="SUPFAM" id="SSF56281">
    <property type="entry name" value="Metallo-hydrolase/oxidoreductase"/>
    <property type="match status" value="1"/>
</dbReference>
<evidence type="ECO:0000313" key="3">
    <source>
        <dbReference type="Proteomes" id="UP000240322"/>
    </source>
</evidence>
<protein>
    <recommendedName>
        <fullName evidence="1">Metallo-beta-lactamase domain-containing protein</fullName>
    </recommendedName>
</protein>
<gene>
    <name evidence="2" type="ORF">B9Q03_02220</name>
</gene>
<feature type="domain" description="Metallo-beta-lactamase" evidence="1">
    <location>
        <begin position="33"/>
        <end position="224"/>
    </location>
</feature>
<dbReference type="EMBL" id="NEXE01000010">
    <property type="protein sequence ID" value="PSN92110.1"/>
    <property type="molecule type" value="Genomic_DNA"/>
</dbReference>
<dbReference type="AlphaFoldDB" id="A0A2R6B0F3"/>
<evidence type="ECO:0000259" key="1">
    <source>
        <dbReference type="SMART" id="SM00849"/>
    </source>
</evidence>
<comment type="caution">
    <text evidence="2">The sequence shown here is derived from an EMBL/GenBank/DDBJ whole genome shotgun (WGS) entry which is preliminary data.</text>
</comment>
<reference evidence="2 3" key="1">
    <citation type="submission" date="2017-04" db="EMBL/GenBank/DDBJ databases">
        <title>Novel microbial lineages endemic to geothermal iron-oxide mats fill important gaps in the evolutionary history of Archaea.</title>
        <authorList>
            <person name="Jay Z.J."/>
            <person name="Beam J.P."/>
            <person name="Dlakic M."/>
            <person name="Rusch D.B."/>
            <person name="Kozubal M.A."/>
            <person name="Inskeep W.P."/>
        </authorList>
    </citation>
    <scope>NUCLEOTIDE SEQUENCE [LARGE SCALE GENOMIC DNA]</scope>
    <source>
        <strain evidence="2">OSP_D</strain>
    </source>
</reference>
<dbReference type="PANTHER" id="PTHR42951">
    <property type="entry name" value="METALLO-BETA-LACTAMASE DOMAIN-CONTAINING"/>
    <property type="match status" value="1"/>
</dbReference>
<organism evidence="2 3">
    <name type="scientific">Candidatus Marsarchaeota G2 archaeon OSP_D</name>
    <dbReference type="NCBI Taxonomy" id="1978157"/>
    <lineage>
        <taxon>Archaea</taxon>
        <taxon>Candidatus Marsarchaeota</taxon>
        <taxon>Candidatus Marsarchaeota group 2</taxon>
    </lineage>
</organism>
<dbReference type="Proteomes" id="UP000240322">
    <property type="component" value="Unassembled WGS sequence"/>
</dbReference>
<dbReference type="CDD" id="cd07721">
    <property type="entry name" value="yflN-like_MBL-fold"/>
    <property type="match status" value="1"/>
</dbReference>
<evidence type="ECO:0000313" key="2">
    <source>
        <dbReference type="EMBL" id="PSN92110.1"/>
    </source>
</evidence>
<proteinExistence type="predicted"/>
<dbReference type="PANTHER" id="PTHR42951:SF17">
    <property type="entry name" value="METALLO-BETA-LACTAMASE DOMAIN-CONTAINING PROTEIN"/>
    <property type="match status" value="1"/>
</dbReference>
<name>A0A2R6B0F3_9ARCH</name>
<accession>A0A2R6B0F3</accession>
<dbReference type="Pfam" id="PF00753">
    <property type="entry name" value="Lactamase_B"/>
    <property type="match status" value="1"/>
</dbReference>